<dbReference type="SMART" id="SM00421">
    <property type="entry name" value="HTH_LUXR"/>
    <property type="match status" value="1"/>
</dbReference>
<dbReference type="Gene3D" id="3.40.50.2300">
    <property type="match status" value="1"/>
</dbReference>
<protein>
    <submittedName>
        <fullName evidence="4">DNA-binding response regulator, NarL/FixJ family, contains REC and HTH domains</fullName>
    </submittedName>
</protein>
<accession>A0A120F7K9</accession>
<dbReference type="InterPro" id="IPR016032">
    <property type="entry name" value="Sig_transdc_resp-reg_C-effctor"/>
</dbReference>
<dbReference type="EMBL" id="LT607752">
    <property type="protein sequence ID" value="SCG64460.1"/>
    <property type="molecule type" value="Genomic_DNA"/>
</dbReference>
<dbReference type="Pfam" id="PF00196">
    <property type="entry name" value="GerE"/>
    <property type="match status" value="1"/>
</dbReference>
<keyword evidence="2 4" id="KW-0238">DNA-binding</keyword>
<name>A0A120F7K9_9ACTN</name>
<dbReference type="InterPro" id="IPR039420">
    <property type="entry name" value="WalR-like"/>
</dbReference>
<keyword evidence="1" id="KW-0805">Transcription regulation</keyword>
<gene>
    <name evidence="4" type="ORF">GA0070623_3059</name>
</gene>
<dbReference type="RefSeq" id="WP_067313412.1">
    <property type="nucleotide sequence ID" value="NZ_LRMV01000158.1"/>
</dbReference>
<reference evidence="5" key="1">
    <citation type="submission" date="2016-06" db="EMBL/GenBank/DDBJ databases">
        <authorList>
            <person name="Varghese N."/>
            <person name="Submissions Spin"/>
        </authorList>
    </citation>
    <scope>NUCLEOTIDE SEQUENCE [LARGE SCALE GENOMIC DNA]</scope>
    <source>
        <strain evidence="5">DSM 44983</strain>
    </source>
</reference>
<dbReference type="Proteomes" id="UP000198226">
    <property type="component" value="Chromosome I"/>
</dbReference>
<keyword evidence="3" id="KW-0804">Transcription</keyword>
<dbReference type="AlphaFoldDB" id="A0A120F7K9"/>
<dbReference type="PANTHER" id="PTHR43214:SF24">
    <property type="entry name" value="TRANSCRIPTIONAL REGULATORY PROTEIN NARL-RELATED"/>
    <property type="match status" value="1"/>
</dbReference>
<keyword evidence="5" id="KW-1185">Reference proteome</keyword>
<organism evidence="4 5">
    <name type="scientific">Micromonospora rifamycinica</name>
    <dbReference type="NCBI Taxonomy" id="291594"/>
    <lineage>
        <taxon>Bacteria</taxon>
        <taxon>Bacillati</taxon>
        <taxon>Actinomycetota</taxon>
        <taxon>Actinomycetes</taxon>
        <taxon>Micromonosporales</taxon>
        <taxon>Micromonosporaceae</taxon>
        <taxon>Micromonospora</taxon>
    </lineage>
</organism>
<dbReference type="OrthoDB" id="4309410at2"/>
<evidence type="ECO:0000256" key="3">
    <source>
        <dbReference type="ARBA" id="ARBA00023163"/>
    </source>
</evidence>
<dbReference type="SUPFAM" id="SSF46894">
    <property type="entry name" value="C-terminal effector domain of the bipartite response regulators"/>
    <property type="match status" value="1"/>
</dbReference>
<dbReference type="CDD" id="cd06170">
    <property type="entry name" value="LuxR_C_like"/>
    <property type="match status" value="1"/>
</dbReference>
<dbReference type="PANTHER" id="PTHR43214">
    <property type="entry name" value="TWO-COMPONENT RESPONSE REGULATOR"/>
    <property type="match status" value="1"/>
</dbReference>
<dbReference type="GO" id="GO:0006355">
    <property type="term" value="P:regulation of DNA-templated transcription"/>
    <property type="evidence" value="ECO:0007669"/>
    <property type="project" value="InterPro"/>
</dbReference>
<sequence length="260" mass="26793">MSDPHPAAGSPGPHPAAPDTAAVARTAAPTATRAADPGAPGTTAAPGVGPIRTAVRSRDPISQAGVTAQLGTTGVDDPVGVRPVVLAEPDDSPDVLVIVADTVDDWLLAQLDAVTGRPAPRPVLVVGQLDDSAGLQAIEAGGLSLVRRAESTAPLLREVIRAAARGEARLPTDLLSSLLTRVGRAQRHVLAPRGLTILPLSPRQLAVLRMIAAGADIATIARELSYSERSIKNIVHEITTQLGVRNRTQAVAHAIREGLI</sequence>
<dbReference type="PROSITE" id="PS50043">
    <property type="entry name" value="HTH_LUXR_2"/>
    <property type="match status" value="1"/>
</dbReference>
<dbReference type="InterPro" id="IPR000792">
    <property type="entry name" value="Tscrpt_reg_LuxR_C"/>
</dbReference>
<dbReference type="GO" id="GO:0003677">
    <property type="term" value="F:DNA binding"/>
    <property type="evidence" value="ECO:0007669"/>
    <property type="project" value="UniProtKB-KW"/>
</dbReference>
<evidence type="ECO:0000256" key="1">
    <source>
        <dbReference type="ARBA" id="ARBA00023015"/>
    </source>
</evidence>
<evidence type="ECO:0000313" key="4">
    <source>
        <dbReference type="EMBL" id="SCG64460.1"/>
    </source>
</evidence>
<evidence type="ECO:0000256" key="2">
    <source>
        <dbReference type="ARBA" id="ARBA00023125"/>
    </source>
</evidence>
<evidence type="ECO:0000313" key="5">
    <source>
        <dbReference type="Proteomes" id="UP000198226"/>
    </source>
</evidence>
<proteinExistence type="predicted"/>